<dbReference type="EMBL" id="CP002155">
    <property type="protein sequence ID" value="ADM43320.1"/>
    <property type="molecule type" value="Genomic_DNA"/>
</dbReference>
<dbReference type="InterPro" id="IPR025601">
    <property type="entry name" value="ATP-bd_sugar_transptr-like"/>
</dbReference>
<dbReference type="Proteomes" id="UP000002230">
    <property type="component" value="Plasmid pFL6-60"/>
</dbReference>
<reference evidence="1 2" key="2">
    <citation type="journal article" date="2011" name="BMC Immunol.">
        <title>Comparison of static immersion and intravenous injection systems for exposure of zebrafish embryos to the natural pathogen Edwardsiella tarda.</title>
        <authorList>
            <person name="van Soest J.J."/>
            <person name="Stockhammer O.W."/>
            <person name="Ordas A."/>
            <person name="Bloemberg G.V."/>
            <person name="Spaink H.P."/>
            <person name="Meijer A.H."/>
        </authorList>
    </citation>
    <scope>NUCLEOTIDE SEQUENCE [LARGE SCALE GENOMIC DNA]</scope>
    <source>
        <strain evidence="1 2">FL6-60</strain>
        <plasmid evidence="1">pFL6-60</plasmid>
    </source>
</reference>
<accession>A0A0H3DXC3</accession>
<evidence type="ECO:0000313" key="1">
    <source>
        <dbReference type="EMBL" id="ADM43320.1"/>
    </source>
</evidence>
<dbReference type="SUPFAM" id="SSF69279">
    <property type="entry name" value="Phage tail proteins"/>
    <property type="match status" value="1"/>
</dbReference>
<dbReference type="HOGENOM" id="CLU_183033_0_0_6"/>
<evidence type="ECO:0000313" key="2">
    <source>
        <dbReference type="Proteomes" id="UP000002230"/>
    </source>
</evidence>
<keyword evidence="2" id="KW-1185">Reference proteome</keyword>
<gene>
    <name evidence="1" type="ordered locus">ETAF_ple003</name>
</gene>
<evidence type="ECO:0008006" key="3">
    <source>
        <dbReference type="Google" id="ProtNLM"/>
    </source>
</evidence>
<dbReference type="Gene3D" id="2.40.10.210">
    <property type="entry name" value="Phage tail proteins (gpFII-like)"/>
    <property type="match status" value="1"/>
</dbReference>
<dbReference type="PATRIC" id="fig|718251.5.peg.3349"/>
<reference evidence="2" key="1">
    <citation type="submission" date="2010-08" db="EMBL/GenBank/DDBJ databases">
        <title>Genome comparisons of Edwardsiella bacteria analysed using deep sequencing technology.</title>
        <authorList>
            <person name="van Soest J.J."/>
            <person name="Henkel C.V."/>
            <person name="Jansen H.J."/>
            <person name="van den Hondel C.A.M.J.J."/>
            <person name="Bloemberg G.V."/>
            <person name="Meijer A.H."/>
            <person name="Spaink H.P."/>
        </authorList>
    </citation>
    <scope>NUCLEOTIDE SEQUENCE [LARGE SCALE GENOMIC DNA]</scope>
    <source>
        <strain evidence="2">FL6-60</strain>
        <plasmid evidence="2">pFL6-60</plasmid>
    </source>
</reference>
<keyword evidence="1" id="KW-0614">Plasmid</keyword>
<dbReference type="KEGG" id="etd:ETAF_ple003"/>
<dbReference type="Pfam" id="PF13856">
    <property type="entry name" value="Gifsy-2"/>
    <property type="match status" value="1"/>
</dbReference>
<protein>
    <recommendedName>
        <fullName evidence="3">DNA breaking-rejoining protein</fullName>
    </recommendedName>
</protein>
<dbReference type="AlphaFoldDB" id="A0A0H3DXC3"/>
<organism evidence="1 2">
    <name type="scientific">Edwardsiella tarda (strain FL6-60)</name>
    <dbReference type="NCBI Taxonomy" id="718251"/>
    <lineage>
        <taxon>Bacteria</taxon>
        <taxon>Pseudomonadati</taxon>
        <taxon>Pseudomonadota</taxon>
        <taxon>Gammaproteobacteria</taxon>
        <taxon>Enterobacterales</taxon>
        <taxon>Hafniaceae</taxon>
        <taxon>Edwardsiella</taxon>
    </lineage>
</organism>
<sequence length="93" mass="10210">MPNPFDELAGRMDATISLRFGKPAEINGASVTVVPSSLSAILGPVEASVLTLIVFSPSYRPHRGDDVRWNKKAYTVSKFHQQNGKWVIQLEIG</sequence>
<geneLocation type="plasmid" evidence="1 2">
    <name>pFL6-60</name>
</geneLocation>
<proteinExistence type="predicted"/>
<name>A0A0H3DXC3_EDWTF</name>